<feature type="binding site" evidence="14">
    <location>
        <position position="196"/>
    </location>
    <ligand>
        <name>[4Fe-4S] cluster</name>
        <dbReference type="ChEBI" id="CHEBI:49883"/>
        <note>4Fe-4S-S-AdoMet</note>
    </ligand>
</feature>
<dbReference type="NCBIfam" id="TIGR00048">
    <property type="entry name" value="rRNA_mod_RlmN"/>
    <property type="match status" value="1"/>
</dbReference>
<gene>
    <name evidence="14" type="primary">rlmN</name>
    <name evidence="16" type="ORF">HDF17_003169</name>
</gene>
<dbReference type="PANTHER" id="PTHR30544:SF5">
    <property type="entry name" value="RADICAL SAM CORE DOMAIN-CONTAINING PROTEIN"/>
    <property type="match status" value="1"/>
</dbReference>
<dbReference type="GO" id="GO:0000049">
    <property type="term" value="F:tRNA binding"/>
    <property type="evidence" value="ECO:0007669"/>
    <property type="project" value="UniProtKB-UniRule"/>
</dbReference>
<reference evidence="16 17" key="1">
    <citation type="submission" date="2020-07" db="EMBL/GenBank/DDBJ databases">
        <title>Genomic Encyclopedia of Type Strains, Phase IV (KMG-V): Genome sequencing to study the core and pangenomes of soil and plant-associated prokaryotes.</title>
        <authorList>
            <person name="Whitman W."/>
        </authorList>
    </citation>
    <scope>NUCLEOTIDE SEQUENCE [LARGE SCALE GENOMIC DNA]</scope>
    <source>
        <strain evidence="16 17">X4EP2</strain>
    </source>
</reference>
<name>A0A7Y9PJD8_9BACT</name>
<dbReference type="GO" id="GO:0019843">
    <property type="term" value="F:rRNA binding"/>
    <property type="evidence" value="ECO:0007669"/>
    <property type="project" value="UniProtKB-UniRule"/>
</dbReference>
<dbReference type="PIRSF" id="PIRSF006004">
    <property type="entry name" value="CHP00048"/>
    <property type="match status" value="1"/>
</dbReference>
<feature type="active site" description="Proton acceptor" evidence="14">
    <location>
        <position position="107"/>
    </location>
</feature>
<evidence type="ECO:0000256" key="7">
    <source>
        <dbReference type="ARBA" id="ARBA00022679"/>
    </source>
</evidence>
<dbReference type="InterPro" id="IPR007197">
    <property type="entry name" value="rSAM"/>
</dbReference>
<evidence type="ECO:0000256" key="5">
    <source>
        <dbReference type="ARBA" id="ARBA00022552"/>
    </source>
</evidence>
<evidence type="ECO:0000256" key="9">
    <source>
        <dbReference type="ARBA" id="ARBA00022694"/>
    </source>
</evidence>
<keyword evidence="9 14" id="KW-0819">tRNA processing</keyword>
<dbReference type="GO" id="GO:0002935">
    <property type="term" value="F:tRNA (adenine(37)-C2)-methyltransferase activity"/>
    <property type="evidence" value="ECO:0007669"/>
    <property type="project" value="UniProtKB-UniRule"/>
</dbReference>
<comment type="cofactor">
    <cofactor evidence="14">
        <name>[4Fe-4S] cluster</name>
        <dbReference type="ChEBI" id="CHEBI:49883"/>
    </cofactor>
    <text evidence="14">Binds 1 [4Fe-4S] cluster. The cluster is coordinated with 3 cysteines and an exchangeable S-adenosyl-L-methionine.</text>
</comment>
<keyword evidence="8 14" id="KW-0949">S-adenosyl-L-methionine</keyword>
<comment type="caution">
    <text evidence="14">Lacks conserved residue(s) required for the propagation of feature annotation.</text>
</comment>
<dbReference type="InterPro" id="IPR058240">
    <property type="entry name" value="rSAM_sf"/>
</dbReference>
<dbReference type="GO" id="GO:0070040">
    <property type="term" value="F:rRNA (adenine(2503)-C2-)-methyltransferase activity"/>
    <property type="evidence" value="ECO:0007669"/>
    <property type="project" value="UniProtKB-UniRule"/>
</dbReference>
<dbReference type="InterPro" id="IPR040072">
    <property type="entry name" value="Methyltransferase_A"/>
</dbReference>
<keyword evidence="12 14" id="KW-0411">Iron-sulfur</keyword>
<feature type="binding site" evidence="14">
    <location>
        <position position="200"/>
    </location>
    <ligand>
        <name>[4Fe-4S] cluster</name>
        <dbReference type="ChEBI" id="CHEBI:49883"/>
        <note>4Fe-4S-S-AdoMet</note>
    </ligand>
</feature>
<dbReference type="GO" id="GO:0051539">
    <property type="term" value="F:4 iron, 4 sulfur cluster binding"/>
    <property type="evidence" value="ECO:0007669"/>
    <property type="project" value="UniProtKB-UniRule"/>
</dbReference>
<evidence type="ECO:0000256" key="12">
    <source>
        <dbReference type="ARBA" id="ARBA00023014"/>
    </source>
</evidence>
<dbReference type="SFLD" id="SFLDS00029">
    <property type="entry name" value="Radical_SAM"/>
    <property type="match status" value="1"/>
</dbReference>
<evidence type="ECO:0000256" key="11">
    <source>
        <dbReference type="ARBA" id="ARBA00023004"/>
    </source>
</evidence>
<dbReference type="InterPro" id="IPR027492">
    <property type="entry name" value="RNA_MTrfase_RlmN"/>
</dbReference>
<evidence type="ECO:0000259" key="15">
    <source>
        <dbReference type="PROSITE" id="PS51918"/>
    </source>
</evidence>
<comment type="similarity">
    <text evidence="2 14">Belongs to the radical SAM superfamily. RlmN family.</text>
</comment>
<sequence length="439" mass="46898">MAMDGVSSGEKRASTVTRALFGMTLDELRELVVGLGQPKYRAVQLNEALYRQLAGTFEEMTVLPIALREALIAGGYCVGRPEMVQTATSVDGTERYLMRMADGETVETVWMPEGDGGERGDGSEAAAEESDEVDVIEVAGEGAGSSAALSLRQAQGQDDRVFAGVGKPKKRVQDVGVLERNGYRRATICISSQVGCAVNCQFCLTAKLGIKRNLTAGEIAGQVAAVVARHGVTVGKDRINLVFMGMGEPFLNYDAFMGSVRLLSGGMGLPESRMTVSTSGILPGIEAFAKEPVRPKLALSLNASNDVVREQVMPITRKWNIAALLAAVSAIPMGKREYVTFEYVLLGGVNDQPVHAREVLALLKGMKAKVNLIVWNPGPGIAYVQPTSEDVAVFQKMLIDGGIPTYIRRPRGRDIYAACGQLKRTVADEAGLVTIGATV</sequence>
<dbReference type="GO" id="GO:0005737">
    <property type="term" value="C:cytoplasm"/>
    <property type="evidence" value="ECO:0007669"/>
    <property type="project" value="UniProtKB-SubCell"/>
</dbReference>
<feature type="binding site" evidence="14">
    <location>
        <position position="376"/>
    </location>
    <ligand>
        <name>S-adenosyl-L-methionine</name>
        <dbReference type="ChEBI" id="CHEBI:59789"/>
    </ligand>
</feature>
<keyword evidence="3 14" id="KW-0004">4Fe-4S</keyword>
<feature type="binding site" evidence="14">
    <location>
        <position position="203"/>
    </location>
    <ligand>
        <name>[4Fe-4S] cluster</name>
        <dbReference type="ChEBI" id="CHEBI:49883"/>
        <note>4Fe-4S-S-AdoMet</note>
    </ligand>
</feature>
<evidence type="ECO:0000256" key="10">
    <source>
        <dbReference type="ARBA" id="ARBA00022723"/>
    </source>
</evidence>
<dbReference type="InterPro" id="IPR048641">
    <property type="entry name" value="RlmN_N"/>
</dbReference>
<dbReference type="EC" id="2.1.1.192" evidence="14"/>
<dbReference type="Pfam" id="PF04055">
    <property type="entry name" value="Radical_SAM"/>
    <property type="match status" value="1"/>
</dbReference>
<keyword evidence="6 14" id="KW-0489">Methyltransferase</keyword>
<protein>
    <recommendedName>
        <fullName evidence="14">Probable dual-specificity RNA methyltransferase RlmN</fullName>
        <ecNumber evidence="14">2.1.1.192</ecNumber>
    </recommendedName>
    <alternativeName>
        <fullName evidence="14">23S rRNA (adenine(2503)-C(2))-methyltransferase</fullName>
    </alternativeName>
    <alternativeName>
        <fullName evidence="14">23S rRNA m2A2503 methyltransferase</fullName>
    </alternativeName>
    <alternativeName>
        <fullName evidence="14">Ribosomal RNA large subunit methyltransferase N</fullName>
    </alternativeName>
    <alternativeName>
        <fullName evidence="14">tRNA (adenine(37)-C(2))-methyltransferase</fullName>
    </alternativeName>
    <alternativeName>
        <fullName evidence="14">tRNA m2A37 methyltransferase</fullName>
    </alternativeName>
</protein>
<dbReference type="Pfam" id="PF21016">
    <property type="entry name" value="RlmN_N"/>
    <property type="match status" value="1"/>
</dbReference>
<dbReference type="PROSITE" id="PS51918">
    <property type="entry name" value="RADICAL_SAM"/>
    <property type="match status" value="1"/>
</dbReference>
<comment type="miscellaneous">
    <text evidence="14">Reaction proceeds by a ping-pong mechanism involving intermediate methylation of a conserved cysteine residue.</text>
</comment>
<dbReference type="GO" id="GO:0070475">
    <property type="term" value="P:rRNA base methylation"/>
    <property type="evidence" value="ECO:0007669"/>
    <property type="project" value="UniProtKB-UniRule"/>
</dbReference>
<feature type="binding site" evidence="14">
    <location>
        <position position="277"/>
    </location>
    <ligand>
        <name>S-adenosyl-L-methionine</name>
        <dbReference type="ChEBI" id="CHEBI:59789"/>
    </ligand>
</feature>
<comment type="catalytic activity">
    <reaction evidence="14">
        <text>adenosine(37) in tRNA + 2 reduced [2Fe-2S]-[ferredoxin] + 2 S-adenosyl-L-methionine = 2-methyladenosine(37) in tRNA + 5'-deoxyadenosine + L-methionine + 2 oxidized [2Fe-2S]-[ferredoxin] + S-adenosyl-L-homocysteine</text>
        <dbReference type="Rhea" id="RHEA:43332"/>
        <dbReference type="Rhea" id="RHEA-COMP:10000"/>
        <dbReference type="Rhea" id="RHEA-COMP:10001"/>
        <dbReference type="Rhea" id="RHEA-COMP:10162"/>
        <dbReference type="Rhea" id="RHEA-COMP:10485"/>
        <dbReference type="ChEBI" id="CHEBI:17319"/>
        <dbReference type="ChEBI" id="CHEBI:33737"/>
        <dbReference type="ChEBI" id="CHEBI:33738"/>
        <dbReference type="ChEBI" id="CHEBI:57844"/>
        <dbReference type="ChEBI" id="CHEBI:57856"/>
        <dbReference type="ChEBI" id="CHEBI:59789"/>
        <dbReference type="ChEBI" id="CHEBI:74411"/>
        <dbReference type="ChEBI" id="CHEBI:74497"/>
        <dbReference type="EC" id="2.1.1.192"/>
    </reaction>
</comment>
<dbReference type="Proteomes" id="UP000589520">
    <property type="component" value="Unassembled WGS sequence"/>
</dbReference>
<evidence type="ECO:0000256" key="13">
    <source>
        <dbReference type="ARBA" id="ARBA00023157"/>
    </source>
</evidence>
<evidence type="ECO:0000313" key="17">
    <source>
        <dbReference type="Proteomes" id="UP000589520"/>
    </source>
</evidence>
<feature type="binding site" evidence="14">
    <location>
        <begin position="247"/>
        <end position="248"/>
    </location>
    <ligand>
        <name>S-adenosyl-L-methionine</name>
        <dbReference type="ChEBI" id="CHEBI:59789"/>
    </ligand>
</feature>
<keyword evidence="7 14" id="KW-0808">Transferase</keyword>
<proteinExistence type="inferred from homology"/>
<evidence type="ECO:0000256" key="14">
    <source>
        <dbReference type="HAMAP-Rule" id="MF_01849"/>
    </source>
</evidence>
<keyword evidence="5 14" id="KW-0698">rRNA processing</keyword>
<dbReference type="CDD" id="cd01335">
    <property type="entry name" value="Radical_SAM"/>
    <property type="match status" value="1"/>
</dbReference>
<dbReference type="InterPro" id="IPR004383">
    <property type="entry name" value="rRNA_lsu_MTrfase_RlmN/Cfr"/>
</dbReference>
<feature type="domain" description="Radical SAM core" evidence="15">
    <location>
        <begin position="182"/>
        <end position="414"/>
    </location>
</feature>
<dbReference type="Gene3D" id="1.10.150.530">
    <property type="match status" value="1"/>
</dbReference>
<keyword evidence="17" id="KW-1185">Reference proteome</keyword>
<comment type="caution">
    <text evidence="16">The sequence shown here is derived from an EMBL/GenBank/DDBJ whole genome shotgun (WGS) entry which is preliminary data.</text>
</comment>
<evidence type="ECO:0000313" key="16">
    <source>
        <dbReference type="EMBL" id="NYF80849.1"/>
    </source>
</evidence>
<accession>A0A7Y9PJD8</accession>
<dbReference type="GO" id="GO:0030488">
    <property type="term" value="P:tRNA methylation"/>
    <property type="evidence" value="ECO:0007669"/>
    <property type="project" value="UniProtKB-UniRule"/>
</dbReference>
<dbReference type="PANTHER" id="PTHR30544">
    <property type="entry name" value="23S RRNA METHYLTRANSFERASE"/>
    <property type="match status" value="1"/>
</dbReference>
<dbReference type="AlphaFoldDB" id="A0A7Y9PJD8"/>
<keyword evidence="11 14" id="KW-0408">Iron</keyword>
<dbReference type="SFLD" id="SFLDG01062">
    <property type="entry name" value="methyltransferase_(Class_A)"/>
    <property type="match status" value="1"/>
</dbReference>
<dbReference type="GO" id="GO:0046872">
    <property type="term" value="F:metal ion binding"/>
    <property type="evidence" value="ECO:0007669"/>
    <property type="project" value="UniProtKB-KW"/>
</dbReference>
<comment type="catalytic activity">
    <reaction evidence="14">
        <text>adenosine(2503) in 23S rRNA + 2 reduced [2Fe-2S]-[ferredoxin] + 2 S-adenosyl-L-methionine = 2-methyladenosine(2503) in 23S rRNA + 5'-deoxyadenosine + L-methionine + 2 oxidized [2Fe-2S]-[ferredoxin] + S-adenosyl-L-homocysteine</text>
        <dbReference type="Rhea" id="RHEA:42916"/>
        <dbReference type="Rhea" id="RHEA-COMP:10000"/>
        <dbReference type="Rhea" id="RHEA-COMP:10001"/>
        <dbReference type="Rhea" id="RHEA-COMP:10152"/>
        <dbReference type="Rhea" id="RHEA-COMP:10282"/>
        <dbReference type="ChEBI" id="CHEBI:17319"/>
        <dbReference type="ChEBI" id="CHEBI:33737"/>
        <dbReference type="ChEBI" id="CHEBI:33738"/>
        <dbReference type="ChEBI" id="CHEBI:57844"/>
        <dbReference type="ChEBI" id="CHEBI:57856"/>
        <dbReference type="ChEBI" id="CHEBI:59789"/>
        <dbReference type="ChEBI" id="CHEBI:74411"/>
        <dbReference type="ChEBI" id="CHEBI:74497"/>
        <dbReference type="EC" id="2.1.1.192"/>
    </reaction>
</comment>
<dbReference type="Gene3D" id="3.20.20.70">
    <property type="entry name" value="Aldolase class I"/>
    <property type="match status" value="1"/>
</dbReference>
<organism evidence="16 17">
    <name type="scientific">Granulicella arctica</name>
    <dbReference type="NCBI Taxonomy" id="940613"/>
    <lineage>
        <taxon>Bacteria</taxon>
        <taxon>Pseudomonadati</taxon>
        <taxon>Acidobacteriota</taxon>
        <taxon>Terriglobia</taxon>
        <taxon>Terriglobales</taxon>
        <taxon>Acidobacteriaceae</taxon>
        <taxon>Granulicella</taxon>
    </lineage>
</organism>
<feature type="active site" description="S-methylcysteine intermediate" evidence="14">
    <location>
        <position position="419"/>
    </location>
</feature>
<comment type="subcellular location">
    <subcellularLocation>
        <location evidence="1 14">Cytoplasm</location>
    </subcellularLocation>
</comment>
<comment type="function">
    <text evidence="14">Specifically methylates position 2 of adenine 2503 in 23S rRNA and position 2 of adenine 37 in tRNAs.</text>
</comment>
<dbReference type="SUPFAM" id="SSF102114">
    <property type="entry name" value="Radical SAM enzymes"/>
    <property type="match status" value="1"/>
</dbReference>
<feature type="binding site" evidence="14">
    <location>
        <begin position="300"/>
        <end position="302"/>
    </location>
    <ligand>
        <name>S-adenosyl-L-methionine</name>
        <dbReference type="ChEBI" id="CHEBI:59789"/>
    </ligand>
</feature>
<keyword evidence="4 14" id="KW-0963">Cytoplasm</keyword>
<keyword evidence="10 14" id="KW-0479">Metal-binding</keyword>
<evidence type="ECO:0000256" key="3">
    <source>
        <dbReference type="ARBA" id="ARBA00022485"/>
    </source>
</evidence>
<evidence type="ECO:0000256" key="2">
    <source>
        <dbReference type="ARBA" id="ARBA00007544"/>
    </source>
</evidence>
<evidence type="ECO:0000256" key="8">
    <source>
        <dbReference type="ARBA" id="ARBA00022691"/>
    </source>
</evidence>
<dbReference type="RefSeq" id="WP_246301999.1">
    <property type="nucleotide sequence ID" value="NZ_JACCCW010000002.1"/>
</dbReference>
<evidence type="ECO:0000256" key="4">
    <source>
        <dbReference type="ARBA" id="ARBA00022490"/>
    </source>
</evidence>
<dbReference type="EMBL" id="JACCCW010000002">
    <property type="protein sequence ID" value="NYF80849.1"/>
    <property type="molecule type" value="Genomic_DNA"/>
</dbReference>
<keyword evidence="13 14" id="KW-1015">Disulfide bond</keyword>
<evidence type="ECO:0000256" key="6">
    <source>
        <dbReference type="ARBA" id="ARBA00022603"/>
    </source>
</evidence>
<dbReference type="InterPro" id="IPR013785">
    <property type="entry name" value="Aldolase_TIM"/>
</dbReference>
<dbReference type="HAMAP" id="MF_01849">
    <property type="entry name" value="RNA_methyltr_RlmN"/>
    <property type="match status" value="1"/>
</dbReference>
<evidence type="ECO:0000256" key="1">
    <source>
        <dbReference type="ARBA" id="ARBA00004496"/>
    </source>
</evidence>